<dbReference type="PIRSF" id="PIRSF016481">
    <property type="entry name" value="Pilus_assembly_PilP"/>
    <property type="match status" value="1"/>
</dbReference>
<dbReference type="Gene3D" id="2.30.30.830">
    <property type="match status" value="1"/>
</dbReference>
<keyword evidence="2" id="KW-1185">Reference proteome</keyword>
<proteinExistence type="predicted"/>
<reference evidence="1 2" key="1">
    <citation type="journal article" date="2023" name="Microorganisms">
        <title>Thiorhodovibrio frisius and Trv. litoralis spp. nov., Two Novel Members from a Clade of Fastidious Purple Sulfur Bacteria That Exhibit Unique Red-Shifted Light-Harvesting Capabilities.</title>
        <authorList>
            <person name="Methner A."/>
            <person name="Kuzyk S.B."/>
            <person name="Petersen J."/>
            <person name="Bauer S."/>
            <person name="Brinkmann H."/>
            <person name="Sichau K."/>
            <person name="Wanner G."/>
            <person name="Wolf J."/>
            <person name="Neumann-Schaal M."/>
            <person name="Henke P."/>
            <person name="Tank M."/>
            <person name="Sproer C."/>
            <person name="Bunk B."/>
            <person name="Overmann J."/>
        </authorList>
    </citation>
    <scope>NUCLEOTIDE SEQUENCE [LARGE SCALE GENOMIC DNA]</scope>
    <source>
        <strain evidence="1 2">DSM 6702</strain>
    </source>
</reference>
<evidence type="ECO:0000313" key="2">
    <source>
        <dbReference type="Proteomes" id="UP001432180"/>
    </source>
</evidence>
<dbReference type="InterPro" id="IPR007446">
    <property type="entry name" value="PilP"/>
</dbReference>
<gene>
    <name evidence="1" type="ORF">Thiowin_00833</name>
</gene>
<protein>
    <submittedName>
        <fullName evidence="1">Pilus assembly protein, PilP</fullName>
    </submittedName>
</protein>
<sequence>MKIPARLSPMTALPGTNLPGTTLRLTALTAVLGLVGCGDSQLWELQGFVDEVKQRRPPPLEPVPQIKQVENFIYDPDGRRSPFVMDEQSAEAITPEFVGGTGLAPDPLRRKEVLEQYSLDSLRMVGTLDQNNSTWGLITSPDGILHRVAVGNYLGRNHGRVNSISQQSIQLTELVNEGVNEWVERQASIKLSE</sequence>
<dbReference type="Pfam" id="PF04351">
    <property type="entry name" value="PilP"/>
    <property type="match status" value="1"/>
</dbReference>
<dbReference type="Proteomes" id="UP001432180">
    <property type="component" value="Chromosome"/>
</dbReference>
<organism evidence="1 2">
    <name type="scientific">Thiorhodovibrio winogradskyi</name>
    <dbReference type="NCBI Taxonomy" id="77007"/>
    <lineage>
        <taxon>Bacteria</taxon>
        <taxon>Pseudomonadati</taxon>
        <taxon>Pseudomonadota</taxon>
        <taxon>Gammaproteobacteria</taxon>
        <taxon>Chromatiales</taxon>
        <taxon>Chromatiaceae</taxon>
        <taxon>Thiorhodovibrio</taxon>
    </lineage>
</organism>
<dbReference type="EMBL" id="CP121472">
    <property type="protein sequence ID" value="WPL15904.1"/>
    <property type="molecule type" value="Genomic_DNA"/>
</dbReference>
<accession>A0ABZ0S5S0</accession>
<evidence type="ECO:0000313" key="1">
    <source>
        <dbReference type="EMBL" id="WPL15904.1"/>
    </source>
</evidence>
<name>A0ABZ0S5S0_9GAMM</name>